<evidence type="ECO:0000256" key="3">
    <source>
        <dbReference type="ARBA" id="ARBA00022771"/>
    </source>
</evidence>
<gene>
    <name evidence="8" type="ORF">Egran_06919</name>
</gene>
<evidence type="ECO:0000256" key="6">
    <source>
        <dbReference type="SAM" id="MobiDB-lite"/>
    </source>
</evidence>
<dbReference type="Pfam" id="PF05699">
    <property type="entry name" value="Dimer_Tnp_hAT"/>
    <property type="match status" value="1"/>
</dbReference>
<proteinExistence type="predicted"/>
<evidence type="ECO:0000256" key="1">
    <source>
        <dbReference type="ARBA" id="ARBA00004123"/>
    </source>
</evidence>
<keyword evidence="4" id="KW-0862">Zinc</keyword>
<keyword evidence="3" id="KW-0863">Zinc-finger</keyword>
<dbReference type="GO" id="GO:0046983">
    <property type="term" value="F:protein dimerization activity"/>
    <property type="evidence" value="ECO:0007669"/>
    <property type="project" value="InterPro"/>
</dbReference>
<evidence type="ECO:0000256" key="5">
    <source>
        <dbReference type="ARBA" id="ARBA00023242"/>
    </source>
</evidence>
<name>A0A232LMD0_9EURO</name>
<comment type="caution">
    <text evidence="8">The sequence shown here is derived from an EMBL/GenBank/DDBJ whole genome shotgun (WGS) entry which is preliminary data.</text>
</comment>
<dbReference type="InterPro" id="IPR008906">
    <property type="entry name" value="HATC_C_dom"/>
</dbReference>
<dbReference type="EMBL" id="NPHW01007201">
    <property type="protein sequence ID" value="OXV05313.1"/>
    <property type="molecule type" value="Genomic_DNA"/>
</dbReference>
<keyword evidence="9" id="KW-1185">Reference proteome</keyword>
<feature type="compositionally biased region" description="Acidic residues" evidence="6">
    <location>
        <begin position="73"/>
        <end position="97"/>
    </location>
</feature>
<dbReference type="PANTHER" id="PTHR46481">
    <property type="entry name" value="ZINC FINGER BED DOMAIN-CONTAINING PROTEIN 4"/>
    <property type="match status" value="1"/>
</dbReference>
<accession>A0A232LMD0</accession>
<dbReference type="GO" id="GO:0008270">
    <property type="term" value="F:zinc ion binding"/>
    <property type="evidence" value="ECO:0007669"/>
    <property type="project" value="UniProtKB-KW"/>
</dbReference>
<evidence type="ECO:0000256" key="2">
    <source>
        <dbReference type="ARBA" id="ARBA00022723"/>
    </source>
</evidence>
<feature type="region of interest" description="Disordered" evidence="6">
    <location>
        <begin position="73"/>
        <end position="116"/>
    </location>
</feature>
<dbReference type="OrthoDB" id="4505704at2759"/>
<keyword evidence="2" id="KW-0479">Metal-binding</keyword>
<dbReference type="Proteomes" id="UP000243515">
    <property type="component" value="Unassembled WGS sequence"/>
</dbReference>
<evidence type="ECO:0000313" key="9">
    <source>
        <dbReference type="Proteomes" id="UP000243515"/>
    </source>
</evidence>
<evidence type="ECO:0000259" key="7">
    <source>
        <dbReference type="Pfam" id="PF05699"/>
    </source>
</evidence>
<feature type="compositionally biased region" description="Basic residues" evidence="6">
    <location>
        <begin position="101"/>
        <end position="112"/>
    </location>
</feature>
<reference evidence="8 9" key="1">
    <citation type="journal article" date="2015" name="Environ. Microbiol.">
        <title>Metagenome sequence of Elaphomyces granulatus from sporocarp tissue reveals Ascomycota ectomycorrhizal fingerprints of genome expansion and a Proteobacteria-rich microbiome.</title>
        <authorList>
            <person name="Quandt C.A."/>
            <person name="Kohler A."/>
            <person name="Hesse C.N."/>
            <person name="Sharpton T.J."/>
            <person name="Martin F."/>
            <person name="Spatafora J.W."/>
        </authorList>
    </citation>
    <scope>NUCLEOTIDE SEQUENCE [LARGE SCALE GENOMIC DNA]</scope>
    <source>
        <strain evidence="8 9">OSC145934</strain>
    </source>
</reference>
<protein>
    <recommendedName>
        <fullName evidence="7">HAT C-terminal dimerisation domain-containing protein</fullName>
    </recommendedName>
</protein>
<dbReference type="SUPFAM" id="SSF53098">
    <property type="entry name" value="Ribonuclease H-like"/>
    <property type="match status" value="1"/>
</dbReference>
<evidence type="ECO:0000313" key="8">
    <source>
        <dbReference type="EMBL" id="OXV05313.1"/>
    </source>
</evidence>
<dbReference type="PANTHER" id="PTHR46481:SF10">
    <property type="entry name" value="ZINC FINGER BED DOMAIN-CONTAINING PROTEIN 39"/>
    <property type="match status" value="1"/>
</dbReference>
<sequence>MSALRDYDIVKKIGYIIGDNHGSNDTLCRSLETYLSNEDIEWDPVKHRIRCMGHVLNLAVQYFLFGDNTSNEVDEPNEVDGSDGSDESDGSGTDETEVQSGKKKKPRGKKGWRQMGPLGKLHNIAVFIRSSVPRFDDFESLAHRTLPLDNSTRWNSWHEMLSVAIEKESVIDEYCKKWFNKLKDDYLSPEDWTFLRAIAKFLQPFHRATLETEGDNATIDRLLWTMDILSKHYDSSLRLHSSNTRLKTDIKRSRVIFDKYYKKTEESPAYAAAIILHPSRKVRYIQRNWKRDLQKPALNGVKKLWESYRELDALDLSTASDEISLLADELDFFDMAGRDLDNDRGRRADEYEAYLSRGHGKIKGSALDWWLRDEQRKAWPRLSQMAIDILSIPAMSDEPERVFSGARRTISWSRAKLGSTAIEQTQCLKSWMRSGLAYGYDQDQDSDSTSDTQ</sequence>
<comment type="subcellular location">
    <subcellularLocation>
        <location evidence="1">Nucleus</location>
    </subcellularLocation>
</comment>
<dbReference type="InterPro" id="IPR052035">
    <property type="entry name" value="ZnF_BED_domain_contain"/>
</dbReference>
<organism evidence="8 9">
    <name type="scientific">Elaphomyces granulatus</name>
    <dbReference type="NCBI Taxonomy" id="519963"/>
    <lineage>
        <taxon>Eukaryota</taxon>
        <taxon>Fungi</taxon>
        <taxon>Dikarya</taxon>
        <taxon>Ascomycota</taxon>
        <taxon>Pezizomycotina</taxon>
        <taxon>Eurotiomycetes</taxon>
        <taxon>Eurotiomycetidae</taxon>
        <taxon>Eurotiales</taxon>
        <taxon>Elaphomycetaceae</taxon>
        <taxon>Elaphomyces</taxon>
    </lineage>
</organism>
<keyword evidence="5" id="KW-0539">Nucleus</keyword>
<dbReference type="AlphaFoldDB" id="A0A232LMD0"/>
<evidence type="ECO:0000256" key="4">
    <source>
        <dbReference type="ARBA" id="ARBA00022833"/>
    </source>
</evidence>
<dbReference type="InterPro" id="IPR012337">
    <property type="entry name" value="RNaseH-like_sf"/>
</dbReference>
<feature type="domain" description="HAT C-terminal dimerisation" evidence="7">
    <location>
        <begin position="350"/>
        <end position="432"/>
    </location>
</feature>
<dbReference type="GO" id="GO:0005634">
    <property type="term" value="C:nucleus"/>
    <property type="evidence" value="ECO:0007669"/>
    <property type="project" value="UniProtKB-SubCell"/>
</dbReference>